<accession>A0ACB8R071</accession>
<dbReference type="Proteomes" id="UP000814128">
    <property type="component" value="Unassembled WGS sequence"/>
</dbReference>
<evidence type="ECO:0000313" key="2">
    <source>
        <dbReference type="Proteomes" id="UP000814128"/>
    </source>
</evidence>
<evidence type="ECO:0000313" key="1">
    <source>
        <dbReference type="EMBL" id="KAI0037252.1"/>
    </source>
</evidence>
<proteinExistence type="predicted"/>
<keyword evidence="2" id="KW-1185">Reference proteome</keyword>
<name>A0ACB8R071_9AGAM</name>
<reference evidence="1" key="2">
    <citation type="journal article" date="2022" name="New Phytol.">
        <title>Evolutionary transition to the ectomycorrhizal habit in the genomes of a hyperdiverse lineage of mushroom-forming fungi.</title>
        <authorList>
            <person name="Looney B."/>
            <person name="Miyauchi S."/>
            <person name="Morin E."/>
            <person name="Drula E."/>
            <person name="Courty P.E."/>
            <person name="Kohler A."/>
            <person name="Kuo A."/>
            <person name="LaButti K."/>
            <person name="Pangilinan J."/>
            <person name="Lipzen A."/>
            <person name="Riley R."/>
            <person name="Andreopoulos W."/>
            <person name="He G."/>
            <person name="Johnson J."/>
            <person name="Nolan M."/>
            <person name="Tritt A."/>
            <person name="Barry K.W."/>
            <person name="Grigoriev I.V."/>
            <person name="Nagy L.G."/>
            <person name="Hibbett D."/>
            <person name="Henrissat B."/>
            <person name="Matheny P.B."/>
            <person name="Labbe J."/>
            <person name="Martin F.M."/>
        </authorList>
    </citation>
    <scope>NUCLEOTIDE SEQUENCE</scope>
    <source>
        <strain evidence="1">EC-137</strain>
    </source>
</reference>
<organism evidence="1 2">
    <name type="scientific">Vararia minispora EC-137</name>
    <dbReference type="NCBI Taxonomy" id="1314806"/>
    <lineage>
        <taxon>Eukaryota</taxon>
        <taxon>Fungi</taxon>
        <taxon>Dikarya</taxon>
        <taxon>Basidiomycota</taxon>
        <taxon>Agaricomycotina</taxon>
        <taxon>Agaricomycetes</taxon>
        <taxon>Russulales</taxon>
        <taxon>Lachnocladiaceae</taxon>
        <taxon>Vararia</taxon>
    </lineage>
</organism>
<gene>
    <name evidence="1" type="ORF">K488DRAFT_39600</name>
</gene>
<reference evidence="1" key="1">
    <citation type="submission" date="2021-02" db="EMBL/GenBank/DDBJ databases">
        <authorList>
            <consortium name="DOE Joint Genome Institute"/>
            <person name="Ahrendt S."/>
            <person name="Looney B.P."/>
            <person name="Miyauchi S."/>
            <person name="Morin E."/>
            <person name="Drula E."/>
            <person name="Courty P.E."/>
            <person name="Chicoki N."/>
            <person name="Fauchery L."/>
            <person name="Kohler A."/>
            <person name="Kuo A."/>
            <person name="Labutti K."/>
            <person name="Pangilinan J."/>
            <person name="Lipzen A."/>
            <person name="Riley R."/>
            <person name="Andreopoulos W."/>
            <person name="He G."/>
            <person name="Johnson J."/>
            <person name="Barry K.W."/>
            <person name="Grigoriev I.V."/>
            <person name="Nagy L."/>
            <person name="Hibbett D."/>
            <person name="Henrissat B."/>
            <person name="Matheny P.B."/>
            <person name="Labbe J."/>
            <person name="Martin F."/>
        </authorList>
    </citation>
    <scope>NUCLEOTIDE SEQUENCE</scope>
    <source>
        <strain evidence="1">EC-137</strain>
    </source>
</reference>
<comment type="caution">
    <text evidence="1">The sequence shown here is derived from an EMBL/GenBank/DDBJ whole genome shotgun (WGS) entry which is preliminary data.</text>
</comment>
<sequence>MAARNYHPTGQSRASGDPTTNANWAVQTVTVKSADTEPSVLVAFDDAKYYFNVGENALRTFFQSRRGFKRLKAVFVTQVNTRTISGLPGLLMCIADAAARTLDIVGPRGVLHHLASMRAFMFRKTLSVNTIEAPVTLHSESDPEPLYQDGKVTIYAIACSPSSTSPTLKRKRSPSLDEPSKRVVTKAGSGYTSLESTASMDRDAFISSTLGSSEAQRGFDPALASPEEADKWRRTILDHMFTYREPPAASSSKKGKVGEEQPAVDPGLPQTPFWARNSSGKPLSERRTPAQDRQRLPKPVDVNCLRTLSYIVVGPCARGKFDVKRAEKLGLSGKNRGIVAGGGTVTIDVDDGNGGKMQRTICPEDVLFEPLPPSASFSVVMIIDIPTPDHIGSFLAGFEHPFYSSFRSQADEDVKRHTVRAVYHFLGKGVMDDPRYQNFVRGFADHIHHFISAPEYVSNPVTFTSAALSQLHLGQVDSKIFPPIKFNLQAQKSLSDIPSLPSNMHILQSNWSINVYPPKPPAPDTFTIRRDFFHPALAQGDAWYGSLPKETRARFEAAREAVRIGLSEYEARPAKPGDDLEVVFMGTSSAICSRYRNFSGLLLRIPDNRGYILMDPGEGTYGQLARFFGTDDSQPENVGHVLRNVHAIFVSHNHGDHHAGLAKILAMRKQLLPPPTRPLFLVANTTIQLYVREQSDLEDFGIVDNLDEYFRSEFAGSVVPILTEAVHVFSPWAVNPTNVIPWLDPARCLCEVLGLSSLTTVDVRHQCVAHGLILNGRQGWKFVYSGDTLPASRLIGAGQGATVLVHEATMADDLEDMARMKAHSTVGQAIGVGNQMRAQNIILTHFSTRYPKGLGNVVGQRSQGPQIAMALDHCRYRVRDLWKHSRYMAAIEQTIVNTAEEDDEEEERELMLANKYQ</sequence>
<protein>
    <submittedName>
        <fullName evidence="1">Uncharacterized protein</fullName>
    </submittedName>
</protein>
<dbReference type="EMBL" id="MU273465">
    <property type="protein sequence ID" value="KAI0037252.1"/>
    <property type="molecule type" value="Genomic_DNA"/>
</dbReference>